<dbReference type="EMBL" id="CAJVPM010008483">
    <property type="protein sequence ID" value="CAG8555484.1"/>
    <property type="molecule type" value="Genomic_DNA"/>
</dbReference>
<evidence type="ECO:0000313" key="1">
    <source>
        <dbReference type="EMBL" id="CAG8555484.1"/>
    </source>
</evidence>
<organism evidence="1 2">
    <name type="scientific">Scutellospora calospora</name>
    <dbReference type="NCBI Taxonomy" id="85575"/>
    <lineage>
        <taxon>Eukaryota</taxon>
        <taxon>Fungi</taxon>
        <taxon>Fungi incertae sedis</taxon>
        <taxon>Mucoromycota</taxon>
        <taxon>Glomeromycotina</taxon>
        <taxon>Glomeromycetes</taxon>
        <taxon>Diversisporales</taxon>
        <taxon>Gigasporaceae</taxon>
        <taxon>Scutellospora</taxon>
    </lineage>
</organism>
<proteinExistence type="predicted"/>
<sequence>NPLMVPQIESHLRSIKNLTSITVEQQLNPIGSWDDDFNDFSWGKKSIDMVSKFEEEVNLFQTYWNSSRIYGKKVR</sequence>
<feature type="non-terminal residue" evidence="1">
    <location>
        <position position="1"/>
    </location>
</feature>
<gene>
    <name evidence="1" type="ORF">SCALOS_LOCUS5328</name>
</gene>
<reference evidence="1" key="1">
    <citation type="submission" date="2021-06" db="EMBL/GenBank/DDBJ databases">
        <authorList>
            <person name="Kallberg Y."/>
            <person name="Tangrot J."/>
            <person name="Rosling A."/>
        </authorList>
    </citation>
    <scope>NUCLEOTIDE SEQUENCE</scope>
    <source>
        <strain evidence="1">AU212A</strain>
    </source>
</reference>
<comment type="caution">
    <text evidence="1">The sequence shown here is derived from an EMBL/GenBank/DDBJ whole genome shotgun (WGS) entry which is preliminary data.</text>
</comment>
<evidence type="ECO:0000313" key="2">
    <source>
        <dbReference type="Proteomes" id="UP000789860"/>
    </source>
</evidence>
<dbReference type="Proteomes" id="UP000789860">
    <property type="component" value="Unassembled WGS sequence"/>
</dbReference>
<keyword evidence="2" id="KW-1185">Reference proteome</keyword>
<protein>
    <submittedName>
        <fullName evidence="1">10577_t:CDS:1</fullName>
    </submittedName>
</protein>
<name>A0ACA9LYW9_9GLOM</name>
<accession>A0ACA9LYW9</accession>